<evidence type="ECO:0000313" key="5">
    <source>
        <dbReference type="Proteomes" id="UP000177390"/>
    </source>
</evidence>
<comment type="similarity">
    <text evidence="1 3">Belongs to the HAM1 NTPase family.</text>
</comment>
<dbReference type="InterPro" id="IPR002637">
    <property type="entry name" value="RdgB/HAM1"/>
</dbReference>
<dbReference type="Proteomes" id="UP000177390">
    <property type="component" value="Unassembled WGS sequence"/>
</dbReference>
<keyword evidence="2 3" id="KW-0378">Hydrolase</keyword>
<dbReference type="AlphaFoldDB" id="A0A1F5ES86"/>
<dbReference type="GO" id="GO:0047429">
    <property type="term" value="F:nucleoside triphosphate diphosphatase activity"/>
    <property type="evidence" value="ECO:0007669"/>
    <property type="project" value="InterPro"/>
</dbReference>
<evidence type="ECO:0000313" key="4">
    <source>
        <dbReference type="EMBL" id="OGD70106.1"/>
    </source>
</evidence>
<accession>A0A1F5ES86</accession>
<proteinExistence type="inferred from homology"/>
<dbReference type="SUPFAM" id="SSF52972">
    <property type="entry name" value="ITPase-like"/>
    <property type="match status" value="1"/>
</dbReference>
<reference evidence="4 5" key="1">
    <citation type="journal article" date="2016" name="Nat. Commun.">
        <title>Thousands of microbial genomes shed light on interconnected biogeochemical processes in an aquifer system.</title>
        <authorList>
            <person name="Anantharaman K."/>
            <person name="Brown C.T."/>
            <person name="Hug L.A."/>
            <person name="Sharon I."/>
            <person name="Castelle C.J."/>
            <person name="Probst A.J."/>
            <person name="Thomas B.C."/>
            <person name="Singh A."/>
            <person name="Wilkins M.J."/>
            <person name="Karaoz U."/>
            <person name="Brodie E.L."/>
            <person name="Williams K.H."/>
            <person name="Hubbard S.S."/>
            <person name="Banfield J.F."/>
        </authorList>
    </citation>
    <scope>NUCLEOTIDE SEQUENCE [LARGE SCALE GENOMIC DNA]</scope>
</reference>
<dbReference type="EMBL" id="MFAH01000063">
    <property type="protein sequence ID" value="OGD70106.1"/>
    <property type="molecule type" value="Genomic_DNA"/>
</dbReference>
<dbReference type="PANTHER" id="PTHR11067">
    <property type="entry name" value="INOSINE TRIPHOSPHATE PYROPHOSPHATASE/HAM1 PROTEIN"/>
    <property type="match status" value="1"/>
</dbReference>
<dbReference type="Gene3D" id="3.90.950.10">
    <property type="match status" value="1"/>
</dbReference>
<dbReference type="Pfam" id="PF01725">
    <property type="entry name" value="Ham1p_like"/>
    <property type="match status" value="1"/>
</dbReference>
<dbReference type="InterPro" id="IPR029001">
    <property type="entry name" value="ITPase-like_fam"/>
</dbReference>
<dbReference type="GO" id="GO:0005737">
    <property type="term" value="C:cytoplasm"/>
    <property type="evidence" value="ECO:0007669"/>
    <property type="project" value="TreeGrafter"/>
</dbReference>
<protein>
    <submittedName>
        <fullName evidence="4">Non-canonical purine NTP pyrophosphatase, RdgB/HAM1 family</fullName>
    </submittedName>
</protein>
<gene>
    <name evidence="4" type="ORF">A3D09_00530</name>
</gene>
<organism evidence="4 5">
    <name type="scientific">Candidatus Collierbacteria bacterium RIFCSPHIGHO2_02_FULL_49_10</name>
    <dbReference type="NCBI Taxonomy" id="1817723"/>
    <lineage>
        <taxon>Bacteria</taxon>
        <taxon>Candidatus Collieribacteriota</taxon>
    </lineage>
</organism>
<sequence length="181" mass="19958">MNFIYFATTNEGKRQEASQILGIRVEGIKLDAPEIQSLDVNEVAHFKARHYFDQLKHPLFVEDTALIFNALNGLPGPYIRDMSEALGNEGLIKLLAGFADRSARAVSVLVYIDGEGKEHIFEGVVGGTIADSVRGEGGFGWDPIFIPAGSSKTFGEMDRTEKNKISMRKLALEKMAAFLYT</sequence>
<dbReference type="PANTHER" id="PTHR11067:SF9">
    <property type="entry name" value="INOSINE TRIPHOSPHATE PYROPHOSPHATASE"/>
    <property type="match status" value="1"/>
</dbReference>
<name>A0A1F5ES86_9BACT</name>
<evidence type="ECO:0000256" key="3">
    <source>
        <dbReference type="RuleBase" id="RU003781"/>
    </source>
</evidence>
<comment type="caution">
    <text evidence="4">The sequence shown here is derived from an EMBL/GenBank/DDBJ whole genome shotgun (WGS) entry which is preliminary data.</text>
</comment>
<dbReference type="CDD" id="cd00515">
    <property type="entry name" value="HAM1"/>
    <property type="match status" value="1"/>
</dbReference>
<evidence type="ECO:0000256" key="1">
    <source>
        <dbReference type="ARBA" id="ARBA00008023"/>
    </source>
</evidence>
<dbReference type="GO" id="GO:0009143">
    <property type="term" value="P:nucleoside triphosphate catabolic process"/>
    <property type="evidence" value="ECO:0007669"/>
    <property type="project" value="InterPro"/>
</dbReference>
<dbReference type="NCBIfam" id="TIGR00042">
    <property type="entry name" value="RdgB/HAM1 family non-canonical purine NTP pyrophosphatase"/>
    <property type="match status" value="1"/>
</dbReference>
<evidence type="ECO:0000256" key="2">
    <source>
        <dbReference type="ARBA" id="ARBA00022801"/>
    </source>
</evidence>